<evidence type="ECO:0000313" key="2">
    <source>
        <dbReference type="Proteomes" id="UP000198688"/>
    </source>
</evidence>
<dbReference type="AlphaFoldDB" id="A0A1H1SLV9"/>
<dbReference type="Proteomes" id="UP000198688">
    <property type="component" value="Chromosome I"/>
</dbReference>
<dbReference type="NCBIfam" id="NF040565">
    <property type="entry name" value="SCO2521_fam"/>
    <property type="match status" value="1"/>
</dbReference>
<keyword evidence="2" id="KW-1185">Reference proteome</keyword>
<gene>
    <name evidence="1" type="ORF">SAMN04489716_0893</name>
</gene>
<reference evidence="1 2" key="1">
    <citation type="submission" date="2016-10" db="EMBL/GenBank/DDBJ databases">
        <authorList>
            <person name="de Groot N.N."/>
        </authorList>
    </citation>
    <scope>NUCLEOTIDE SEQUENCE [LARGE SCALE GENOMIC DNA]</scope>
    <source>
        <strain evidence="1 2">DSM 43941</strain>
    </source>
</reference>
<accession>A0A1H1SLV9</accession>
<sequence>MGVLDVLVVGEVHTGLLRGRDPMSAREAASLVDLVAGEPVLRLERPRSYVRSPERPVGVDCPLGAPAPARQVRGIGTVLQRAAITGGHIVQGTAWTTLTRATGSARQPWSHYLARLGVIEAVGRVQPTELTEAFAAPDRAAGALDLGGIAALASDLVQSAVPAGGRSRERLRLPRTRLRFVVEQGDTAGPPSFAVHDDQLRIMRVTLPAEAPPRLLVAFGEDLALHDWLLTSVIGIVDRAAIGALPRDESLGRLRPAVDYLLHLWLPAGRGGELAGQLWETLERRAAFTRQWALLRDRIRDQFAVGAVAALSAAMPR</sequence>
<organism evidence="1 2">
    <name type="scientific">Actinoplanes derwentensis</name>
    <dbReference type="NCBI Taxonomy" id="113562"/>
    <lineage>
        <taxon>Bacteria</taxon>
        <taxon>Bacillati</taxon>
        <taxon>Actinomycetota</taxon>
        <taxon>Actinomycetes</taxon>
        <taxon>Micromonosporales</taxon>
        <taxon>Micromonosporaceae</taxon>
        <taxon>Actinoplanes</taxon>
    </lineage>
</organism>
<name>A0A1H1SLV9_9ACTN</name>
<protein>
    <submittedName>
        <fullName evidence="1">Uncharacterized protein</fullName>
    </submittedName>
</protein>
<dbReference type="EMBL" id="LT629758">
    <property type="protein sequence ID" value="SDS48818.1"/>
    <property type="molecule type" value="Genomic_DNA"/>
</dbReference>
<evidence type="ECO:0000313" key="1">
    <source>
        <dbReference type="EMBL" id="SDS48818.1"/>
    </source>
</evidence>
<dbReference type="STRING" id="113562.SAMN04489716_0893"/>
<proteinExistence type="predicted"/>
<dbReference type="InterPro" id="IPR049749">
    <property type="entry name" value="SCO2521-like"/>
</dbReference>